<organism evidence="3">
    <name type="scientific">marine sediment metagenome</name>
    <dbReference type="NCBI Taxonomy" id="412755"/>
    <lineage>
        <taxon>unclassified sequences</taxon>
        <taxon>metagenomes</taxon>
        <taxon>ecological metagenomes</taxon>
    </lineage>
</organism>
<keyword evidence="2" id="KW-0802">TPR repeat</keyword>
<dbReference type="PANTHER" id="PTHR44858">
    <property type="entry name" value="TETRATRICOPEPTIDE REPEAT PROTEIN 6"/>
    <property type="match status" value="1"/>
</dbReference>
<protein>
    <recommendedName>
        <fullName evidence="4">Tetratricopeptide repeat protein</fullName>
    </recommendedName>
</protein>
<dbReference type="PANTHER" id="PTHR44858:SF1">
    <property type="entry name" value="UDP-N-ACETYLGLUCOSAMINE--PEPTIDE N-ACETYLGLUCOSAMINYLTRANSFERASE SPINDLY-RELATED"/>
    <property type="match status" value="1"/>
</dbReference>
<dbReference type="Pfam" id="PF13432">
    <property type="entry name" value="TPR_16"/>
    <property type="match status" value="1"/>
</dbReference>
<evidence type="ECO:0000313" key="3">
    <source>
        <dbReference type="EMBL" id="GAG49780.1"/>
    </source>
</evidence>
<dbReference type="InterPro" id="IPR011990">
    <property type="entry name" value="TPR-like_helical_dom_sf"/>
</dbReference>
<dbReference type="SMART" id="SM00028">
    <property type="entry name" value="TPR"/>
    <property type="match status" value="5"/>
</dbReference>
<dbReference type="Pfam" id="PF07719">
    <property type="entry name" value="TPR_2"/>
    <property type="match status" value="1"/>
</dbReference>
<evidence type="ECO:0000256" key="2">
    <source>
        <dbReference type="ARBA" id="ARBA00022803"/>
    </source>
</evidence>
<dbReference type="InterPro" id="IPR013105">
    <property type="entry name" value="TPR_2"/>
</dbReference>
<dbReference type="InterPro" id="IPR019734">
    <property type="entry name" value="TPR_rpt"/>
</dbReference>
<name>X0Y254_9ZZZZ</name>
<dbReference type="PROSITE" id="PS50005">
    <property type="entry name" value="TPR"/>
    <property type="match status" value="1"/>
</dbReference>
<proteinExistence type="predicted"/>
<sequence length="227" mass="25466">DGFQPVSGTINLAPGEDKTLSVDLVPMNQSAKAEVFSKEDFYHSGLAALEEGNLKTAISDLTDAISKRPSYAEAYLARAEAYTITKENERAHNDYIRAAEIFQIKKDFNRAITAYNNAVKLDKKSTTAYLGRANTYLAKNEEIAAIADYGAVLKLDKRSTRGHFGLGEARFRQGRYKKACKHFKDARSLDSENPLTYQYLMLCYLAMDDIKKVKKSFEKFSKVASED</sequence>
<gene>
    <name evidence="3" type="ORF">S01H1_79012</name>
</gene>
<dbReference type="SUPFAM" id="SSF48452">
    <property type="entry name" value="TPR-like"/>
    <property type="match status" value="1"/>
</dbReference>
<dbReference type="Gene3D" id="1.25.40.10">
    <property type="entry name" value="Tetratricopeptide repeat domain"/>
    <property type="match status" value="2"/>
</dbReference>
<evidence type="ECO:0000256" key="1">
    <source>
        <dbReference type="ARBA" id="ARBA00022737"/>
    </source>
</evidence>
<dbReference type="AlphaFoldDB" id="X0Y254"/>
<comment type="caution">
    <text evidence="3">The sequence shown here is derived from an EMBL/GenBank/DDBJ whole genome shotgun (WGS) entry which is preliminary data.</text>
</comment>
<keyword evidence="1" id="KW-0677">Repeat</keyword>
<dbReference type="EMBL" id="BARS01053225">
    <property type="protein sequence ID" value="GAG49780.1"/>
    <property type="molecule type" value="Genomic_DNA"/>
</dbReference>
<feature type="non-terminal residue" evidence="3">
    <location>
        <position position="1"/>
    </location>
</feature>
<reference evidence="3" key="1">
    <citation type="journal article" date="2014" name="Front. Microbiol.">
        <title>High frequency of phylogenetically diverse reductive dehalogenase-homologous genes in deep subseafloor sedimentary metagenomes.</title>
        <authorList>
            <person name="Kawai M."/>
            <person name="Futagami T."/>
            <person name="Toyoda A."/>
            <person name="Takaki Y."/>
            <person name="Nishi S."/>
            <person name="Hori S."/>
            <person name="Arai W."/>
            <person name="Tsubouchi T."/>
            <person name="Morono Y."/>
            <person name="Uchiyama I."/>
            <person name="Ito T."/>
            <person name="Fujiyama A."/>
            <person name="Inagaki F."/>
            <person name="Takami H."/>
        </authorList>
    </citation>
    <scope>NUCLEOTIDE SEQUENCE</scope>
    <source>
        <strain evidence="3">Expedition CK06-06</strain>
    </source>
</reference>
<feature type="non-terminal residue" evidence="3">
    <location>
        <position position="227"/>
    </location>
</feature>
<accession>X0Y254</accession>
<dbReference type="InterPro" id="IPR050498">
    <property type="entry name" value="Ycf3"/>
</dbReference>
<evidence type="ECO:0008006" key="4">
    <source>
        <dbReference type="Google" id="ProtNLM"/>
    </source>
</evidence>